<evidence type="ECO:0000313" key="7">
    <source>
        <dbReference type="Proteomes" id="UP000037564"/>
    </source>
</evidence>
<dbReference type="AlphaFoldDB" id="A0A0B1K4H4"/>
<feature type="binding site" evidence="2">
    <location>
        <position position="282"/>
    </location>
    <ligand>
        <name>substrate</name>
    </ligand>
</feature>
<dbReference type="InterPro" id="IPR000182">
    <property type="entry name" value="GNAT_dom"/>
</dbReference>
<dbReference type="Proteomes" id="UP000037564">
    <property type="component" value="Unassembled WGS sequence"/>
</dbReference>
<evidence type="ECO:0000256" key="1">
    <source>
        <dbReference type="PIRSR" id="PIRSR620023-1"/>
    </source>
</evidence>
<dbReference type="SUPFAM" id="SSF55729">
    <property type="entry name" value="Acyl-CoA N-acyltransferases (Nat)"/>
    <property type="match status" value="1"/>
</dbReference>
<dbReference type="InterPro" id="IPR020023">
    <property type="entry name" value="PseG"/>
</dbReference>
<keyword evidence="5" id="KW-0808">Transferase</keyword>
<dbReference type="Gene3D" id="3.40.50.11190">
    <property type="match status" value="1"/>
</dbReference>
<name>A0A0B1K4H4_ECOLX</name>
<dbReference type="EMBL" id="AB812059">
    <property type="protein sequence ID" value="BAQ01698.1"/>
    <property type="molecule type" value="Genomic_DNA"/>
</dbReference>
<reference evidence="4" key="3">
    <citation type="journal article" date="2016" name="PLoS ONE">
        <title>Comparison of O-Antigen Gene Clusters of All O-Serogroups of Escherichia coli and Proposal for Adopting a New Nomenclature for O-Typing.</title>
        <authorList>
            <person name="DebRoy C."/>
            <person name="Fratamico P.M."/>
            <person name="Yan X."/>
            <person name="Baranzoni G."/>
            <person name="Liu Y."/>
            <person name="Needleman D.S."/>
            <person name="Tebbs R."/>
            <person name="O'Connell C.D."/>
            <person name="Allred A."/>
            <person name="Swimley M."/>
            <person name="Mwangi M."/>
            <person name="Kapur V."/>
            <person name="Raygoza Garay J.A."/>
            <person name="Roberts E.L."/>
            <person name="Katani R."/>
        </authorList>
    </citation>
    <scope>NUCLEOTIDE SEQUENCE</scope>
    <source>
        <strain evidence="4">1111-55</strain>
    </source>
</reference>
<dbReference type="EMBL" id="KJ755546">
    <property type="protein sequence ID" value="AIG62415.1"/>
    <property type="molecule type" value="Genomic_DNA"/>
</dbReference>
<dbReference type="PATRIC" id="fig|562.7396.peg.4304"/>
<evidence type="ECO:0000313" key="5">
    <source>
        <dbReference type="EMBL" id="BAQ01698.1"/>
    </source>
</evidence>
<dbReference type="Pfam" id="PF13302">
    <property type="entry name" value="Acetyltransf_3"/>
    <property type="match status" value="1"/>
</dbReference>
<dbReference type="EMBL" id="LGZN01000061">
    <property type="protein sequence ID" value="KNF65107.1"/>
    <property type="molecule type" value="Genomic_DNA"/>
</dbReference>
<evidence type="ECO:0000313" key="4">
    <source>
        <dbReference type="EMBL" id="AIG62415.1"/>
    </source>
</evidence>
<accession>A0A0B1K4H4</accession>
<dbReference type="InterPro" id="IPR016181">
    <property type="entry name" value="Acyl_CoA_acyltransferase"/>
</dbReference>
<dbReference type="SUPFAM" id="SSF53756">
    <property type="entry name" value="UDP-Glycosyltransferase/glycogen phosphorylase"/>
    <property type="match status" value="1"/>
</dbReference>
<reference evidence="6 7" key="2">
    <citation type="submission" date="2015-07" db="EMBL/GenBank/DDBJ databases">
        <title>Genome sequences of 64 non-O157:H7 Shiga toxin-producing Escherichia coli strains.</title>
        <authorList>
            <person name="Gonzalez-Escalona N."/>
            <person name="Toro M."/>
            <person name="Timme R."/>
            <person name="Payne J."/>
        </authorList>
    </citation>
    <scope>NUCLEOTIDE SEQUENCE [LARGE SCALE GENOMIC DNA]</scope>
    <source>
        <strain evidence="6 7">CFSAN026843</strain>
    </source>
</reference>
<dbReference type="NCBIfam" id="TIGR03590">
    <property type="entry name" value="PseG"/>
    <property type="match status" value="1"/>
</dbReference>
<dbReference type="RefSeq" id="WP_032219911.1">
    <property type="nucleotide sequence ID" value="NZ_BFZG01000015.1"/>
</dbReference>
<evidence type="ECO:0000256" key="2">
    <source>
        <dbReference type="PIRSR" id="PIRSR620023-2"/>
    </source>
</evidence>
<sequence length="512" mass="58525">MKVFLRVDSSLSIGSGHIIRCLNLAIALRNVGAECIFISKKHRGNILFKIEQAEFLYQVIPTPEEYDIYVSEEKYWLNGSQNDDALQFSLLIKKQCENPDIIIVDHYSLDYEWELIIKRNFPEAKLIVIDDLCNRPHCCDLLIDQTYLRHEKEYTCLNIWGGKILTGPKYALLDPVFSKLREQSINRKTQLEFPQRLMITMGGVDVNNITGKVLRYIENKNLKSIEKITVILGSACPHREEIEALVADSKYPINILTNVENMAELMLEHDFAIGAMGGTTWERCVMALPAVNIAIANNQSTIATNFSKAGAIVLHSDNFTKNDFYNAFNRLITDYHQQRDLVMSICDGQGLIRDIQEIIPCFSTDGINVTLRFATLDDINFVYQLQCEPQTRKFARNPNIPSYDSHTEWMRRKLVEQNSFFYIIEHIGACGVLRLDPIEHELAQYEISIFLTTASMGKGIAKAAIRRATMLHKDTVILATVLYENFASHRLFEQIGFNKISSCEYINRGGNE</sequence>
<dbReference type="PANTHER" id="PTHR43415">
    <property type="entry name" value="SPERMIDINE N(1)-ACETYLTRANSFERASE"/>
    <property type="match status" value="1"/>
</dbReference>
<evidence type="ECO:0000313" key="6">
    <source>
        <dbReference type="EMBL" id="KNF65107.1"/>
    </source>
</evidence>
<reference evidence="5" key="1">
    <citation type="journal article" date="2014" name="DNA Res.">
        <title>A complete view of the genetic diversity of the Escherichia coli O-antigen biosynthesis gene cluster.</title>
        <authorList>
            <person name="Iguchi A."/>
            <person name="Iyoda S."/>
            <person name="Kikuchi T."/>
            <person name="Ogura Y."/>
            <person name="Katsura K."/>
            <person name="Ohnishi M."/>
            <person name="Hayashi T."/>
            <person name="Thomson N.R."/>
        </authorList>
    </citation>
    <scope>NUCLEOTIDE SEQUENCE</scope>
    <source>
        <strain evidence="5">1111-55</strain>
    </source>
</reference>
<gene>
    <name evidence="4" type="primary">pseG</name>
    <name evidence="6" type="ORF">WR15_20480</name>
</gene>
<evidence type="ECO:0000259" key="3">
    <source>
        <dbReference type="PROSITE" id="PS51186"/>
    </source>
</evidence>
<feature type="domain" description="N-acetyltransferase" evidence="3">
    <location>
        <begin position="369"/>
        <end position="512"/>
    </location>
</feature>
<protein>
    <submittedName>
        <fullName evidence="6">Pseudaminic acid biosynthesis-associated protein PseG</fullName>
    </submittedName>
    <submittedName>
        <fullName evidence="5">Putative acetyltransferase</fullName>
    </submittedName>
    <submittedName>
        <fullName evidence="4">UDP-2,4-diacetamido-2,4, 6-trideoxy-beta-L-altropyranose hydrolase</fullName>
    </submittedName>
</protein>
<keyword evidence="4" id="KW-0378">Hydrolase</keyword>
<organism evidence="6 7">
    <name type="scientific">Escherichia coli</name>
    <dbReference type="NCBI Taxonomy" id="562"/>
    <lineage>
        <taxon>Bacteria</taxon>
        <taxon>Pseudomonadati</taxon>
        <taxon>Pseudomonadota</taxon>
        <taxon>Gammaproteobacteria</taxon>
        <taxon>Enterobacterales</taxon>
        <taxon>Enterobacteriaceae</taxon>
        <taxon>Escherichia</taxon>
    </lineage>
</organism>
<proteinExistence type="predicted"/>
<dbReference type="Gene3D" id="3.40.50.2000">
    <property type="entry name" value="Glycogen Phosphorylase B"/>
    <property type="match status" value="1"/>
</dbReference>
<dbReference type="PANTHER" id="PTHR43415:SF3">
    <property type="entry name" value="GNAT-FAMILY ACETYLTRANSFERASE"/>
    <property type="match status" value="1"/>
</dbReference>
<feature type="active site" description="Proton acceptor" evidence="1">
    <location>
        <position position="17"/>
    </location>
</feature>
<dbReference type="GO" id="GO:0016747">
    <property type="term" value="F:acyltransferase activity, transferring groups other than amino-acyl groups"/>
    <property type="evidence" value="ECO:0007669"/>
    <property type="project" value="InterPro"/>
</dbReference>
<dbReference type="GO" id="GO:0016787">
    <property type="term" value="F:hydrolase activity"/>
    <property type="evidence" value="ECO:0007669"/>
    <property type="project" value="UniProtKB-KW"/>
</dbReference>
<dbReference type="PROSITE" id="PS51186">
    <property type="entry name" value="GNAT"/>
    <property type="match status" value="1"/>
</dbReference>
<dbReference type="Gene3D" id="3.40.630.30">
    <property type="match status" value="1"/>
</dbReference>